<sequence>MQVDNRKAIFGWSMYDWANSAFATTVMAGFFPLFFKDFWSVGVEKTVSSFYLGLANSAASIVVALSAPVLGAVADRGSAKKKFLLLFAFLGVVMTTALFLVAQGHWIAASLLYVLACIGFSGGNIFYDSLITAVASERRVDFVSALGYSLGYLGGGSLFALNVWMVRSPATFGFAEMSQAVRFSFLTVGLWWAVFSLPIFLFVREPGSVAEGSRRQMIRDGISQFKATFHEIRHLKTIMLFLAAYWLYIDGVDTIIRMAVAYGKDLGFGSSDLILALLLVQFVGFPAALAFGYLGGKIGARRAIFIAIAVYLGICLWGAGMKTLTDFYLLAVFIALVQGGIQALSRSYYSRLIPASRSAEFFGFYNMLGKFAAVIGPTLMGTVGVLVGALGFSEDTAARAGLSSIAILFAAGGVLLYFVDEKKGRAEAEILGRAADIPEPPAG</sequence>
<dbReference type="InterPro" id="IPR050495">
    <property type="entry name" value="ATG22/LtaA_families"/>
</dbReference>
<keyword evidence="4 6" id="KW-1133">Transmembrane helix</keyword>
<feature type="domain" description="Major facilitator superfamily (MFS) profile" evidence="7">
    <location>
        <begin position="1"/>
        <end position="424"/>
    </location>
</feature>
<dbReference type="PANTHER" id="PTHR23519">
    <property type="entry name" value="AUTOPHAGY-RELATED PROTEIN 22"/>
    <property type="match status" value="1"/>
</dbReference>
<evidence type="ECO:0000313" key="8">
    <source>
        <dbReference type="EMBL" id="OGG06643.1"/>
    </source>
</evidence>
<accession>A0A1F5Z2R0</accession>
<comment type="subcellular location">
    <subcellularLocation>
        <location evidence="1">Endomembrane system</location>
        <topology evidence="1">Multi-pass membrane protein</topology>
    </subcellularLocation>
</comment>
<feature type="transmembrane region" description="Helical" evidence="6">
    <location>
        <begin position="142"/>
        <end position="163"/>
    </location>
</feature>
<dbReference type="Proteomes" id="UP000179129">
    <property type="component" value="Unassembled WGS sequence"/>
</dbReference>
<evidence type="ECO:0000256" key="2">
    <source>
        <dbReference type="ARBA" id="ARBA00022448"/>
    </source>
</evidence>
<feature type="transmembrane region" description="Helical" evidence="6">
    <location>
        <begin position="83"/>
        <end position="101"/>
    </location>
</feature>
<comment type="caution">
    <text evidence="8">The sequence shown here is derived from an EMBL/GenBank/DDBJ whole genome shotgun (WGS) entry which is preliminary data.</text>
</comment>
<feature type="transmembrane region" description="Helical" evidence="6">
    <location>
        <begin position="303"/>
        <end position="321"/>
    </location>
</feature>
<dbReference type="EMBL" id="MFIX01000014">
    <property type="protein sequence ID" value="OGG06643.1"/>
    <property type="molecule type" value="Genomic_DNA"/>
</dbReference>
<dbReference type="InterPro" id="IPR024671">
    <property type="entry name" value="Atg22-like"/>
</dbReference>
<evidence type="ECO:0000313" key="9">
    <source>
        <dbReference type="Proteomes" id="UP000179129"/>
    </source>
</evidence>
<feature type="transmembrane region" description="Helical" evidence="6">
    <location>
        <begin position="370"/>
        <end position="392"/>
    </location>
</feature>
<name>A0A1F5Z2R0_9BACT</name>
<feature type="transmembrane region" description="Helical" evidence="6">
    <location>
        <begin position="274"/>
        <end position="296"/>
    </location>
</feature>
<gene>
    <name evidence="8" type="ORF">A3F83_06295</name>
</gene>
<reference evidence="8 9" key="1">
    <citation type="journal article" date="2016" name="Nat. Commun.">
        <title>Thousands of microbial genomes shed light on interconnected biogeochemical processes in an aquifer system.</title>
        <authorList>
            <person name="Anantharaman K."/>
            <person name="Brown C.T."/>
            <person name="Hug L.A."/>
            <person name="Sharon I."/>
            <person name="Castelle C.J."/>
            <person name="Probst A.J."/>
            <person name="Thomas B.C."/>
            <person name="Singh A."/>
            <person name="Wilkins M.J."/>
            <person name="Karaoz U."/>
            <person name="Brodie E.L."/>
            <person name="Williams K.H."/>
            <person name="Hubbard S.S."/>
            <person name="Banfield J.F."/>
        </authorList>
    </citation>
    <scope>NUCLEOTIDE SEQUENCE [LARGE SCALE GENOMIC DNA]</scope>
</reference>
<protein>
    <submittedName>
        <fullName evidence="8">MFS transporter</fullName>
    </submittedName>
</protein>
<evidence type="ECO:0000256" key="4">
    <source>
        <dbReference type="ARBA" id="ARBA00022989"/>
    </source>
</evidence>
<dbReference type="Gene3D" id="1.20.1250.20">
    <property type="entry name" value="MFS general substrate transporter like domains"/>
    <property type="match status" value="1"/>
</dbReference>
<feature type="transmembrane region" description="Helical" evidence="6">
    <location>
        <begin position="12"/>
        <end position="35"/>
    </location>
</feature>
<dbReference type="Pfam" id="PF11700">
    <property type="entry name" value="ATG22"/>
    <property type="match status" value="2"/>
</dbReference>
<keyword evidence="5 6" id="KW-0472">Membrane</keyword>
<dbReference type="GO" id="GO:0012505">
    <property type="term" value="C:endomembrane system"/>
    <property type="evidence" value="ECO:0007669"/>
    <property type="project" value="UniProtKB-SubCell"/>
</dbReference>
<dbReference type="AlphaFoldDB" id="A0A1F5Z2R0"/>
<evidence type="ECO:0000256" key="5">
    <source>
        <dbReference type="ARBA" id="ARBA00023136"/>
    </source>
</evidence>
<dbReference type="PROSITE" id="PS50850">
    <property type="entry name" value="MFS"/>
    <property type="match status" value="1"/>
</dbReference>
<dbReference type="STRING" id="1817867.A3F83_06295"/>
<feature type="transmembrane region" description="Helical" evidence="6">
    <location>
        <begin position="50"/>
        <end position="71"/>
    </location>
</feature>
<feature type="transmembrane region" description="Helical" evidence="6">
    <location>
        <begin position="238"/>
        <end position="262"/>
    </location>
</feature>
<dbReference type="InterPro" id="IPR020846">
    <property type="entry name" value="MFS_dom"/>
</dbReference>
<keyword evidence="3 6" id="KW-0812">Transmembrane</keyword>
<evidence type="ECO:0000259" key="7">
    <source>
        <dbReference type="PROSITE" id="PS50850"/>
    </source>
</evidence>
<evidence type="ECO:0000256" key="3">
    <source>
        <dbReference type="ARBA" id="ARBA00022692"/>
    </source>
</evidence>
<feature type="transmembrane region" description="Helical" evidence="6">
    <location>
        <begin position="183"/>
        <end position="203"/>
    </location>
</feature>
<dbReference type="InterPro" id="IPR036259">
    <property type="entry name" value="MFS_trans_sf"/>
</dbReference>
<feature type="transmembrane region" description="Helical" evidence="6">
    <location>
        <begin position="327"/>
        <end position="349"/>
    </location>
</feature>
<feature type="transmembrane region" description="Helical" evidence="6">
    <location>
        <begin position="107"/>
        <end position="130"/>
    </location>
</feature>
<feature type="transmembrane region" description="Helical" evidence="6">
    <location>
        <begin position="398"/>
        <end position="419"/>
    </location>
</feature>
<dbReference type="GO" id="GO:0022857">
    <property type="term" value="F:transmembrane transporter activity"/>
    <property type="evidence" value="ECO:0007669"/>
    <property type="project" value="InterPro"/>
</dbReference>
<dbReference type="SUPFAM" id="SSF103473">
    <property type="entry name" value="MFS general substrate transporter"/>
    <property type="match status" value="1"/>
</dbReference>
<evidence type="ECO:0000256" key="1">
    <source>
        <dbReference type="ARBA" id="ARBA00004127"/>
    </source>
</evidence>
<organism evidence="8 9">
    <name type="scientific">Candidatus Glassbacteria bacterium RIFCSPLOWO2_12_FULL_58_11</name>
    <dbReference type="NCBI Taxonomy" id="1817867"/>
    <lineage>
        <taxon>Bacteria</taxon>
        <taxon>Candidatus Glassiibacteriota</taxon>
    </lineage>
</organism>
<evidence type="ECO:0000256" key="6">
    <source>
        <dbReference type="SAM" id="Phobius"/>
    </source>
</evidence>
<proteinExistence type="predicted"/>
<dbReference type="PANTHER" id="PTHR23519:SF1">
    <property type="entry name" value="AUTOPHAGY-RELATED PROTEIN 22"/>
    <property type="match status" value="1"/>
</dbReference>
<keyword evidence="2" id="KW-0813">Transport</keyword>